<keyword evidence="6 10" id="KW-0456">Lyase</keyword>
<evidence type="ECO:0000256" key="5">
    <source>
        <dbReference type="ARBA" id="ARBA00022898"/>
    </source>
</evidence>
<dbReference type="InterPro" id="IPR002912">
    <property type="entry name" value="ACT_dom"/>
</dbReference>
<evidence type="ECO:0000259" key="9">
    <source>
        <dbReference type="PROSITE" id="PS51671"/>
    </source>
</evidence>
<evidence type="ECO:0000256" key="3">
    <source>
        <dbReference type="ARBA" id="ARBA00010869"/>
    </source>
</evidence>
<accession>A0A1E5LF78</accession>
<dbReference type="SUPFAM" id="SSF55021">
    <property type="entry name" value="ACT-like"/>
    <property type="match status" value="1"/>
</dbReference>
<sequence>MLNLKEIKKAQFELKGIINQTPLDFSNTFSNMSNQQVYLKLENLQKTGAFKVRGAYYKMRTLTDQERAKGVIAASAGNHAQGVAFAGAMANVPVTIVMPRRAPLAKVQATREYGAKVILHGEVFDESLEKALQIQQETGSTFLHPFDDEEVIAGQGTIGLEIIEQLPDVDAIVVPVGGGGLISGIATSIKEINPNIQIIGVQSEAIASMKTSLEAKKITKITGADTIADGIAVKQPGEKTFNVIQKYVDDVVVVNELEISRTMLYLLERNKQLVEGSGASALAAILYNKLPFKHKKVAAIISGGNVDVNLISRIIEHGLVEAGRFVTFSTLVSDRPGELNKLLSIIANLEANVLSIHHQRQGSRVTPGLTDVQFSLETRNREHIEEIAHALISNGYEMNEKI</sequence>
<comment type="similarity">
    <text evidence="3">Belongs to the serine/threonine dehydratase family.</text>
</comment>
<name>A0A1E5LF78_9BACI</name>
<dbReference type="InterPro" id="IPR045865">
    <property type="entry name" value="ACT-like_dom_sf"/>
</dbReference>
<keyword evidence="11" id="KW-1185">Reference proteome</keyword>
<evidence type="ECO:0000256" key="7">
    <source>
        <dbReference type="ARBA" id="ARBA00025527"/>
    </source>
</evidence>
<evidence type="ECO:0000256" key="4">
    <source>
        <dbReference type="ARBA" id="ARBA00012096"/>
    </source>
</evidence>
<evidence type="ECO:0000256" key="6">
    <source>
        <dbReference type="ARBA" id="ARBA00023239"/>
    </source>
</evidence>
<comment type="catalytic activity">
    <reaction evidence="1">
        <text>L-threonine = 2-oxobutanoate + NH4(+)</text>
        <dbReference type="Rhea" id="RHEA:22108"/>
        <dbReference type="ChEBI" id="CHEBI:16763"/>
        <dbReference type="ChEBI" id="CHEBI:28938"/>
        <dbReference type="ChEBI" id="CHEBI:57926"/>
        <dbReference type="EC" id="4.3.1.19"/>
    </reaction>
</comment>
<organism evidence="10 11">
    <name type="scientific">Bacillus solimangrovi</name>
    <dbReference type="NCBI Taxonomy" id="1305675"/>
    <lineage>
        <taxon>Bacteria</taxon>
        <taxon>Bacillati</taxon>
        <taxon>Bacillota</taxon>
        <taxon>Bacilli</taxon>
        <taxon>Bacillales</taxon>
        <taxon>Bacillaceae</taxon>
        <taxon>Bacillus</taxon>
    </lineage>
</organism>
<dbReference type="CDD" id="cd01562">
    <property type="entry name" value="Thr-dehyd"/>
    <property type="match status" value="1"/>
</dbReference>
<dbReference type="SUPFAM" id="SSF53686">
    <property type="entry name" value="Tryptophan synthase beta subunit-like PLP-dependent enzymes"/>
    <property type="match status" value="1"/>
</dbReference>
<feature type="domain" description="ACT" evidence="9">
    <location>
        <begin position="327"/>
        <end position="402"/>
    </location>
</feature>
<gene>
    <name evidence="10" type="ORF">BFG57_01575</name>
</gene>
<dbReference type="GO" id="GO:0003941">
    <property type="term" value="F:L-serine ammonia-lyase activity"/>
    <property type="evidence" value="ECO:0007669"/>
    <property type="project" value="TreeGrafter"/>
</dbReference>
<reference evidence="10 11" key="1">
    <citation type="submission" date="2016-08" db="EMBL/GenBank/DDBJ databases">
        <title>Genome of Bacillus solimangrovi GH2-4.</title>
        <authorList>
            <person name="Lim S."/>
            <person name="Kim B.-C."/>
        </authorList>
    </citation>
    <scope>NUCLEOTIDE SEQUENCE [LARGE SCALE GENOMIC DNA]</scope>
    <source>
        <strain evidence="10 11">GH2-4</strain>
    </source>
</reference>
<evidence type="ECO:0000256" key="1">
    <source>
        <dbReference type="ARBA" id="ARBA00001274"/>
    </source>
</evidence>
<evidence type="ECO:0000256" key="2">
    <source>
        <dbReference type="ARBA" id="ARBA00001933"/>
    </source>
</evidence>
<protein>
    <recommendedName>
        <fullName evidence="4">threonine ammonia-lyase</fullName>
        <ecNumber evidence="4">4.3.1.19</ecNumber>
    </recommendedName>
    <alternativeName>
        <fullName evidence="8">Threonine deaminase</fullName>
    </alternativeName>
</protein>
<dbReference type="AlphaFoldDB" id="A0A1E5LF78"/>
<evidence type="ECO:0000313" key="11">
    <source>
        <dbReference type="Proteomes" id="UP000095209"/>
    </source>
</evidence>
<dbReference type="PANTHER" id="PTHR48078:SF6">
    <property type="entry name" value="L-THREONINE DEHYDRATASE CATABOLIC TDCB"/>
    <property type="match status" value="1"/>
</dbReference>
<dbReference type="Proteomes" id="UP000095209">
    <property type="component" value="Unassembled WGS sequence"/>
</dbReference>
<dbReference type="EMBL" id="MJEH01000022">
    <property type="protein sequence ID" value="OEH92720.1"/>
    <property type="molecule type" value="Genomic_DNA"/>
</dbReference>
<dbReference type="InterPro" id="IPR036052">
    <property type="entry name" value="TrpB-like_PALP_sf"/>
</dbReference>
<dbReference type="InterPro" id="IPR044561">
    <property type="entry name" value="ACT_ThrD-II-like"/>
</dbReference>
<dbReference type="GO" id="GO:0004794">
    <property type="term" value="F:threonine deaminase activity"/>
    <property type="evidence" value="ECO:0007669"/>
    <property type="project" value="UniProtKB-EC"/>
</dbReference>
<dbReference type="EC" id="4.3.1.19" evidence="4"/>
<comment type="cofactor">
    <cofactor evidence="2">
        <name>pyridoxal 5'-phosphate</name>
        <dbReference type="ChEBI" id="CHEBI:597326"/>
    </cofactor>
</comment>
<dbReference type="NCBIfam" id="TIGR01127">
    <property type="entry name" value="ilvA_1Cterm"/>
    <property type="match status" value="1"/>
</dbReference>
<dbReference type="PANTHER" id="PTHR48078">
    <property type="entry name" value="THREONINE DEHYDRATASE, MITOCHONDRIAL-RELATED"/>
    <property type="match status" value="1"/>
</dbReference>
<keyword evidence="5" id="KW-0663">Pyridoxal phosphate</keyword>
<dbReference type="InterPro" id="IPR005789">
    <property type="entry name" value="Thr_deHydtase_catblc"/>
</dbReference>
<evidence type="ECO:0000313" key="10">
    <source>
        <dbReference type="EMBL" id="OEH92720.1"/>
    </source>
</evidence>
<dbReference type="Pfam" id="PF00291">
    <property type="entry name" value="PALP"/>
    <property type="match status" value="1"/>
</dbReference>
<dbReference type="InterPro" id="IPR050147">
    <property type="entry name" value="Ser/Thr_Dehydratase"/>
</dbReference>
<comment type="caution">
    <text evidence="10">The sequence shown here is derived from an EMBL/GenBank/DDBJ whole genome shotgun (WGS) entry which is preliminary data.</text>
</comment>
<dbReference type="GO" id="GO:0006567">
    <property type="term" value="P:L-threonine catabolic process"/>
    <property type="evidence" value="ECO:0007669"/>
    <property type="project" value="InterPro"/>
</dbReference>
<dbReference type="CDD" id="cd04886">
    <property type="entry name" value="ACT_ThrD-II-like"/>
    <property type="match status" value="1"/>
</dbReference>
<dbReference type="STRING" id="1305675.BFG57_01575"/>
<dbReference type="InterPro" id="IPR001926">
    <property type="entry name" value="TrpB-like_PALP"/>
</dbReference>
<dbReference type="FunFam" id="3.40.50.1100:FF:000007">
    <property type="entry name" value="L-threonine dehydratase catabolic TdcB"/>
    <property type="match status" value="1"/>
</dbReference>
<proteinExistence type="inferred from homology"/>
<dbReference type="GO" id="GO:0009097">
    <property type="term" value="P:isoleucine biosynthetic process"/>
    <property type="evidence" value="ECO:0007669"/>
    <property type="project" value="TreeGrafter"/>
</dbReference>
<dbReference type="GO" id="GO:0006565">
    <property type="term" value="P:L-serine catabolic process"/>
    <property type="evidence" value="ECO:0007669"/>
    <property type="project" value="TreeGrafter"/>
</dbReference>
<dbReference type="PROSITE" id="PS51671">
    <property type="entry name" value="ACT"/>
    <property type="match status" value="1"/>
</dbReference>
<dbReference type="OrthoDB" id="9811476at2"/>
<dbReference type="Gene3D" id="3.40.50.1100">
    <property type="match status" value="2"/>
</dbReference>
<comment type="function">
    <text evidence="7">Catalyzes the anaerobic formation of alpha-ketobutyrate and ammonia from threonine in a two-step reaction. The first step involved a dehydration of threonine and a production of enamine intermediates (aminocrotonate), which tautomerizes to its imine form (iminobutyrate). Both intermediates are unstable and short-lived. The second step is the nonenzymatic hydrolysis of the enamine/imine intermediates to form 2-ketobutyrate and free ammonia. In the low water environment of the cell, the second step is accelerated by RidA.</text>
</comment>
<dbReference type="RefSeq" id="WP_069717162.1">
    <property type="nucleotide sequence ID" value="NZ_MJEH01000022.1"/>
</dbReference>
<evidence type="ECO:0000256" key="8">
    <source>
        <dbReference type="ARBA" id="ARBA00031427"/>
    </source>
</evidence>